<dbReference type="OrthoDB" id="419598at2759"/>
<dbReference type="Proteomes" id="UP000033710">
    <property type="component" value="Unassembled WGS sequence"/>
</dbReference>
<dbReference type="KEGG" id="ssck:SPSK_01858"/>
<sequence length="330" mass="35945">MRVVVFGASGVQGQAQVVELVRAGHHPVAVSRSPKPIEVDGTPVETAAADFADRAGVAQALAGAEIVFLNLPSTSFQKAETVLAGAHVIAEAIKATPSVRLTVFNTSMPVPDESQDIRAQDDRRTIRADLRAQGLAVISIQPVCYLENLLEGWALPPIRDAHTLVYCHKPSLRASWISHMDVAKLMVSAMQRPHLAGRNIPIGGPETVRLAQLAEKLSRGWGVELRCVNQTVADFCDAMGAAMRKRATIDVDRIVSQMFKAYTWYNESPTDPFVVDMDAVLKELPIDRPLLTIEEWARIKPIPAKPAATTTDGKRERPQQSVHSSNQTAV</sequence>
<evidence type="ECO:0000313" key="5">
    <source>
        <dbReference type="EMBL" id="KJR86891.1"/>
    </source>
</evidence>
<dbReference type="PANTHER" id="PTHR42748:SF7">
    <property type="entry name" value="NMRA LIKE REDOX SENSOR 1-RELATED"/>
    <property type="match status" value="1"/>
</dbReference>
<comment type="caution">
    <text evidence="5">The sequence shown here is derived from an EMBL/GenBank/DDBJ whole genome shotgun (WGS) entry which is preliminary data.</text>
</comment>
<evidence type="ECO:0000259" key="4">
    <source>
        <dbReference type="Pfam" id="PF05368"/>
    </source>
</evidence>
<reference evidence="5 6" key="1">
    <citation type="journal article" date="2014" name="BMC Genomics">
        <title>Comparative genomics of the major fungal agents of human and animal Sporotrichosis: Sporothrix schenckii and Sporothrix brasiliensis.</title>
        <authorList>
            <person name="Teixeira M.M."/>
            <person name="de Almeida L.G."/>
            <person name="Kubitschek-Barreira P."/>
            <person name="Alves F.L."/>
            <person name="Kioshima E.S."/>
            <person name="Abadio A.K."/>
            <person name="Fernandes L."/>
            <person name="Derengowski L.S."/>
            <person name="Ferreira K.S."/>
            <person name="Souza R.C."/>
            <person name="Ruiz J.C."/>
            <person name="de Andrade N.C."/>
            <person name="Paes H.C."/>
            <person name="Nicola A.M."/>
            <person name="Albuquerque P."/>
            <person name="Gerber A.L."/>
            <person name="Martins V.P."/>
            <person name="Peconick L.D."/>
            <person name="Neto A.V."/>
            <person name="Chaucanez C.B."/>
            <person name="Silva P.A."/>
            <person name="Cunha O.L."/>
            <person name="de Oliveira F.F."/>
            <person name="dos Santos T.C."/>
            <person name="Barros A.L."/>
            <person name="Soares M.A."/>
            <person name="de Oliveira L.M."/>
            <person name="Marini M.M."/>
            <person name="Villalobos-Duno H."/>
            <person name="Cunha M.M."/>
            <person name="de Hoog S."/>
            <person name="da Silveira J.F."/>
            <person name="Henrissat B."/>
            <person name="Nino-Vega G.A."/>
            <person name="Cisalpino P.S."/>
            <person name="Mora-Montes H.M."/>
            <person name="Almeida S.R."/>
            <person name="Stajich J.E."/>
            <person name="Lopes-Bezerra L.M."/>
            <person name="Vasconcelos A.T."/>
            <person name="Felipe M.S."/>
        </authorList>
    </citation>
    <scope>NUCLEOTIDE SEQUENCE [LARGE SCALE GENOMIC DNA]</scope>
    <source>
        <strain evidence="5 6">1099-18</strain>
    </source>
</reference>
<dbReference type="EMBL" id="AXCR01000005">
    <property type="protein sequence ID" value="KJR86891.1"/>
    <property type="molecule type" value="Genomic_DNA"/>
</dbReference>
<dbReference type="RefSeq" id="XP_016589567.1">
    <property type="nucleotide sequence ID" value="XM_016728757.1"/>
</dbReference>
<evidence type="ECO:0000256" key="1">
    <source>
        <dbReference type="ARBA" id="ARBA00006328"/>
    </source>
</evidence>
<dbReference type="Gene3D" id="3.40.50.720">
    <property type="entry name" value="NAD(P)-binding Rossmann-like Domain"/>
    <property type="match status" value="1"/>
</dbReference>
<dbReference type="SUPFAM" id="SSF51735">
    <property type="entry name" value="NAD(P)-binding Rossmann-fold domains"/>
    <property type="match status" value="1"/>
</dbReference>
<dbReference type="PANTHER" id="PTHR42748">
    <property type="entry name" value="NITROGEN METABOLITE REPRESSION PROTEIN NMRA FAMILY MEMBER"/>
    <property type="match status" value="1"/>
</dbReference>
<feature type="compositionally biased region" description="Polar residues" evidence="3">
    <location>
        <begin position="319"/>
        <end position="330"/>
    </location>
</feature>
<dbReference type="InterPro" id="IPR051164">
    <property type="entry name" value="NmrA-like_oxidored"/>
</dbReference>
<dbReference type="Pfam" id="PF05368">
    <property type="entry name" value="NmrA"/>
    <property type="match status" value="1"/>
</dbReference>
<name>A0A0F2MFF0_SPOSC</name>
<keyword evidence="2" id="KW-0521">NADP</keyword>
<dbReference type="InterPro" id="IPR008030">
    <property type="entry name" value="NmrA-like"/>
</dbReference>
<evidence type="ECO:0000313" key="6">
    <source>
        <dbReference type="Proteomes" id="UP000033710"/>
    </source>
</evidence>
<dbReference type="GeneID" id="27664034"/>
<accession>A0A0F2MFF0</accession>
<feature type="domain" description="NmrA-like" evidence="4">
    <location>
        <begin position="2"/>
        <end position="267"/>
    </location>
</feature>
<protein>
    <recommendedName>
        <fullName evidence="4">NmrA-like domain-containing protein</fullName>
    </recommendedName>
</protein>
<reference evidence="5 6" key="2">
    <citation type="journal article" date="2015" name="Eukaryot. Cell">
        <title>Asexual propagation of a virulent clone complex in a human and feline outbreak of sporotrichosis.</title>
        <authorList>
            <person name="Teixeira Mde M."/>
            <person name="Rodrigues A.M."/>
            <person name="Tsui C.K."/>
            <person name="de Almeida L.G."/>
            <person name="Van Diepeningen A.D."/>
            <person name="van den Ende B.G."/>
            <person name="Fernandes G.F."/>
            <person name="Kano R."/>
            <person name="Hamelin R.C."/>
            <person name="Lopes-Bezerra L.M."/>
            <person name="Vasconcelos A.T."/>
            <person name="de Hoog S."/>
            <person name="de Camargo Z.P."/>
            <person name="Felipe M.S."/>
        </authorList>
    </citation>
    <scope>NUCLEOTIDE SEQUENCE [LARGE SCALE GENOMIC DNA]</scope>
    <source>
        <strain evidence="5 6">1099-18</strain>
    </source>
</reference>
<proteinExistence type="inferred from homology"/>
<dbReference type="InterPro" id="IPR036291">
    <property type="entry name" value="NAD(P)-bd_dom_sf"/>
</dbReference>
<gene>
    <name evidence="5" type="ORF">SPSK_01858</name>
</gene>
<feature type="region of interest" description="Disordered" evidence="3">
    <location>
        <begin position="304"/>
        <end position="330"/>
    </location>
</feature>
<comment type="similarity">
    <text evidence="1">Belongs to the NmrA-type oxidoreductase family.</text>
</comment>
<organism evidence="5 6">
    <name type="scientific">Sporothrix schenckii 1099-18</name>
    <dbReference type="NCBI Taxonomy" id="1397361"/>
    <lineage>
        <taxon>Eukaryota</taxon>
        <taxon>Fungi</taxon>
        <taxon>Dikarya</taxon>
        <taxon>Ascomycota</taxon>
        <taxon>Pezizomycotina</taxon>
        <taxon>Sordariomycetes</taxon>
        <taxon>Sordariomycetidae</taxon>
        <taxon>Ophiostomatales</taxon>
        <taxon>Ophiostomataceae</taxon>
        <taxon>Sporothrix</taxon>
    </lineage>
</organism>
<evidence type="ECO:0000256" key="3">
    <source>
        <dbReference type="SAM" id="MobiDB-lite"/>
    </source>
</evidence>
<evidence type="ECO:0000256" key="2">
    <source>
        <dbReference type="ARBA" id="ARBA00022857"/>
    </source>
</evidence>
<dbReference type="VEuPathDB" id="FungiDB:SPSK_01858"/>
<dbReference type="AlphaFoldDB" id="A0A0F2MFF0"/>